<reference evidence="2 3" key="1">
    <citation type="submission" date="2021-07" db="EMBL/GenBank/DDBJ databases">
        <title>Complete genome sequence of nontuberculous Mycobacterium sp. TY59.</title>
        <authorList>
            <person name="Fukushima K."/>
        </authorList>
    </citation>
    <scope>NUCLEOTIDE SEQUENCE [LARGE SCALE GENOMIC DNA]</scope>
    <source>
        <strain evidence="2 3">TY59</strain>
    </source>
</reference>
<gene>
    <name evidence="2" type="ORF">MTY59_49640</name>
</gene>
<feature type="region of interest" description="Disordered" evidence="1">
    <location>
        <begin position="1"/>
        <end position="26"/>
    </location>
</feature>
<protein>
    <submittedName>
        <fullName evidence="2">Uncharacterized protein</fullName>
    </submittedName>
</protein>
<sequence>MREMVRPTSAADINSRESLPKPVSPAAPMTKLDLLLRLAGRIVKGCRLRGSVALISSATRRAVPAGDRFARVKAPRPIPEAEEGAAEARCGGV</sequence>
<proteinExistence type="predicted"/>
<name>A0ABN6INN7_9MYCO</name>
<dbReference type="EMBL" id="AP024828">
    <property type="protein sequence ID" value="BCZ25109.1"/>
    <property type="molecule type" value="Genomic_DNA"/>
</dbReference>
<accession>A0ABN6INN7</accession>
<evidence type="ECO:0000313" key="3">
    <source>
        <dbReference type="Proteomes" id="UP000826012"/>
    </source>
</evidence>
<evidence type="ECO:0000313" key="2">
    <source>
        <dbReference type="EMBL" id="BCZ25109.1"/>
    </source>
</evidence>
<keyword evidence="3" id="KW-1185">Reference proteome</keyword>
<dbReference type="Proteomes" id="UP000826012">
    <property type="component" value="Chromosome"/>
</dbReference>
<organism evidence="2 3">
    <name type="scientific">Mycobacterium senriense</name>
    <dbReference type="NCBI Taxonomy" id="2775496"/>
    <lineage>
        <taxon>Bacteria</taxon>
        <taxon>Bacillati</taxon>
        <taxon>Actinomycetota</taxon>
        <taxon>Actinomycetes</taxon>
        <taxon>Mycobacteriales</taxon>
        <taxon>Mycobacteriaceae</taxon>
        <taxon>Mycobacterium</taxon>
        <taxon>Mycobacterium avium complex (MAC)</taxon>
    </lineage>
</organism>
<evidence type="ECO:0000256" key="1">
    <source>
        <dbReference type="SAM" id="MobiDB-lite"/>
    </source>
</evidence>